<sequence length="72" mass="8342">MKKVVEMEDDDWGQVIDGVTCRAEEYERTVQYHESGITDGDILEVKDAREAKNIAEHYREIIRKIRGQFGNG</sequence>
<dbReference type="AlphaFoldDB" id="A0A6P1M992"/>
<dbReference type="RefSeq" id="WP_160626197.1">
    <property type="nucleotide sequence ID" value="NZ_CP047593.1"/>
</dbReference>
<dbReference type="EMBL" id="CP047593">
    <property type="protein sequence ID" value="QHI68156.1"/>
    <property type="molecule type" value="Genomic_DNA"/>
</dbReference>
<keyword evidence="2" id="KW-1185">Reference proteome</keyword>
<evidence type="ECO:0000313" key="1">
    <source>
        <dbReference type="EMBL" id="QHI68156.1"/>
    </source>
</evidence>
<organism evidence="1 2">
    <name type="scientific">Tichowtungia aerotolerans</name>
    <dbReference type="NCBI Taxonomy" id="2697043"/>
    <lineage>
        <taxon>Bacteria</taxon>
        <taxon>Pseudomonadati</taxon>
        <taxon>Kiritimatiellota</taxon>
        <taxon>Tichowtungiia</taxon>
        <taxon>Tichowtungiales</taxon>
        <taxon>Tichowtungiaceae</taxon>
        <taxon>Tichowtungia</taxon>
    </lineage>
</organism>
<reference evidence="1 2" key="1">
    <citation type="submission" date="2020-01" db="EMBL/GenBank/DDBJ databases">
        <title>Ponticoccus aerotolerans gen. nov., sp. nov., an anaerobic bacterium and proposal of Ponticoccusceae fam. nov., Ponticoccusles ord. nov. and Ponticoccuse classis nov. in the phylum Kiritimatiellaeota.</title>
        <authorList>
            <person name="Zhou L.Y."/>
            <person name="Du Z.J."/>
        </authorList>
    </citation>
    <scope>NUCLEOTIDE SEQUENCE [LARGE SCALE GENOMIC DNA]</scope>
    <source>
        <strain evidence="1 2">S-5007</strain>
    </source>
</reference>
<evidence type="ECO:0000313" key="2">
    <source>
        <dbReference type="Proteomes" id="UP000464954"/>
    </source>
</evidence>
<gene>
    <name evidence="1" type="ORF">GT409_01395</name>
</gene>
<accession>A0A6P1M992</accession>
<dbReference type="Proteomes" id="UP000464954">
    <property type="component" value="Chromosome"/>
</dbReference>
<dbReference type="KEGG" id="taer:GT409_01395"/>
<proteinExistence type="predicted"/>
<protein>
    <submittedName>
        <fullName evidence="1">Uncharacterized protein</fullName>
    </submittedName>
</protein>
<name>A0A6P1M992_9BACT</name>